<evidence type="ECO:0000256" key="7">
    <source>
        <dbReference type="SAM" id="Phobius"/>
    </source>
</evidence>
<feature type="region of interest" description="Disordered" evidence="6">
    <location>
        <begin position="780"/>
        <end position="802"/>
    </location>
</feature>
<dbReference type="PANTHER" id="PTHR10926:SF0">
    <property type="entry name" value="CDC50, ISOFORM A"/>
    <property type="match status" value="1"/>
</dbReference>
<dbReference type="Proteomes" id="UP000777482">
    <property type="component" value="Unassembled WGS sequence"/>
</dbReference>
<feature type="region of interest" description="Disordered" evidence="6">
    <location>
        <begin position="1"/>
        <end position="28"/>
    </location>
</feature>
<dbReference type="InterPro" id="IPR005045">
    <property type="entry name" value="CDC50/LEM3_fam"/>
</dbReference>
<dbReference type="GO" id="GO:0005783">
    <property type="term" value="C:endoplasmic reticulum"/>
    <property type="evidence" value="ECO:0007669"/>
    <property type="project" value="TreeGrafter"/>
</dbReference>
<evidence type="ECO:0000256" key="2">
    <source>
        <dbReference type="ARBA" id="ARBA00009457"/>
    </source>
</evidence>
<feature type="compositionally biased region" description="Basic and acidic residues" evidence="6">
    <location>
        <begin position="9"/>
        <end position="23"/>
    </location>
</feature>
<evidence type="ECO:0000256" key="4">
    <source>
        <dbReference type="ARBA" id="ARBA00022989"/>
    </source>
</evidence>
<feature type="region of interest" description="Disordered" evidence="6">
    <location>
        <begin position="470"/>
        <end position="503"/>
    </location>
</feature>
<reference evidence="8 9" key="1">
    <citation type="submission" date="2020-11" db="EMBL/GenBank/DDBJ databases">
        <title>Kefir isolates.</title>
        <authorList>
            <person name="Marcisauskas S."/>
            <person name="Kim Y."/>
            <person name="Blasche S."/>
        </authorList>
    </citation>
    <scope>NUCLEOTIDE SEQUENCE [LARGE SCALE GENOMIC DNA]</scope>
    <source>
        <strain evidence="8 9">KR</strain>
    </source>
</reference>
<evidence type="ECO:0000256" key="6">
    <source>
        <dbReference type="SAM" id="MobiDB-lite"/>
    </source>
</evidence>
<feature type="region of interest" description="Disordered" evidence="6">
    <location>
        <begin position="1059"/>
        <end position="1096"/>
    </location>
</feature>
<keyword evidence="9" id="KW-1185">Reference proteome</keyword>
<feature type="compositionally biased region" description="Polar residues" evidence="6">
    <location>
        <begin position="637"/>
        <end position="649"/>
    </location>
</feature>
<comment type="subcellular location">
    <subcellularLocation>
        <location evidence="1">Membrane</location>
        <topology evidence="1">Multi-pass membrane protein</topology>
    </subcellularLocation>
</comment>
<feature type="transmembrane region" description="Helical" evidence="7">
    <location>
        <begin position="47"/>
        <end position="73"/>
    </location>
</feature>
<comment type="caution">
    <text evidence="8">The sequence shown here is derived from an EMBL/GenBank/DDBJ whole genome shotgun (WGS) entry which is preliminary data.</text>
</comment>
<accession>A0A9P6W2U2</accession>
<feature type="compositionally biased region" description="Basic and acidic residues" evidence="6">
    <location>
        <begin position="1113"/>
        <end position="1134"/>
    </location>
</feature>
<feature type="compositionally biased region" description="Basic and acidic residues" evidence="6">
    <location>
        <begin position="663"/>
        <end position="676"/>
    </location>
</feature>
<organism evidence="8 9">
    <name type="scientific">Rhodotorula mucilaginosa</name>
    <name type="common">Yeast</name>
    <name type="synonym">Rhodotorula rubra</name>
    <dbReference type="NCBI Taxonomy" id="5537"/>
    <lineage>
        <taxon>Eukaryota</taxon>
        <taxon>Fungi</taxon>
        <taxon>Dikarya</taxon>
        <taxon>Basidiomycota</taxon>
        <taxon>Pucciniomycotina</taxon>
        <taxon>Microbotryomycetes</taxon>
        <taxon>Sporidiobolales</taxon>
        <taxon>Sporidiobolaceae</taxon>
        <taxon>Rhodotorula</taxon>
    </lineage>
</organism>
<dbReference type="Pfam" id="PF03381">
    <property type="entry name" value="CDC50"/>
    <property type="match status" value="1"/>
</dbReference>
<gene>
    <name evidence="8" type="ORF">C6P46_002951</name>
</gene>
<feature type="region of interest" description="Disordered" evidence="6">
    <location>
        <begin position="1178"/>
        <end position="1201"/>
    </location>
</feature>
<keyword evidence="5 7" id="KW-0472">Membrane</keyword>
<dbReference type="EMBL" id="PUHQ01000022">
    <property type="protein sequence ID" value="KAG0663108.1"/>
    <property type="molecule type" value="Genomic_DNA"/>
</dbReference>
<dbReference type="GO" id="GO:0005886">
    <property type="term" value="C:plasma membrane"/>
    <property type="evidence" value="ECO:0007669"/>
    <property type="project" value="TreeGrafter"/>
</dbReference>
<sequence length="1201" mass="134309">MGLFRRARPKTDEQVLQEQDKKQKTPWHKRPANTAFKQQRLKAWQPILTPATVLPTFFLIGIIFVPLGGVLLWGSNKVHDYTIDYTQCEFEAPNDTFAQLPSSKWGYHLGGDAGNVQAPSWQFQHDPNGQVGLQSRCRINFDLPVELTAPVFMYYKLTNYYQNHRRYVKSINTDQLMGKSVSYSTIDGGDCKPADTTDGKIIYPCGLIANSLFNDTFQQPVLLNPAGGSSDQITYNMTDDGIAWPGEADKYRPTTYSPDQIVPPPYWRARYPDGYTQDNIPDLTKDQHFQVWMRTAGLPTFRKLYFRNDDENMAPGTYEIDVFMNYPVEPFGGTKSIVISTVSFIGGRNPFLGIAYIAVGGVCVLLGLALTLRHLIKPRKLGDPQFVLFSPPSRCLGRPPLPFFPPLPFTFVDATAGLYYLSPLAMARDLEGMLGQQNKGWAQARKKEAFGLSAGGKLQRDSERNHHGALSILGRQPSVASLRPGRRGQAPNRSQEPDSWVRNGLMTRTVKHREKAWHWTYEGLSRVPTIGNARAYSTRWVLRETAEGDPLAWVRFQMRTRDDSSSRRRRPCGKGQSQGNAPAYAHHPARFQSIPPPGYQQEAPAPSSMPRRRPREVENEEVQQHEGTTLGEPRIVQSRQQPSNHNLGSAPSHAVMAGPSAAEPKRASDTGREIAPRRASPRHVALVATAAERSVPNREDFTLPLPPYIRDFQMEGVWQFARPKYPGGPGAAFVFPEYGSSLPTFTLPGAAQAPSGSSPIEVKDVRLICKQPLYAVPPCHARSQSPAPGLSARPQPDSQPDLRRDDSLFAWTLYEARAGTVNTVLAHRRLAGGTAPQKSLSGALDQNVYSCSPVASRSWTLQHLVPGADQDLKLDIRVQPQVKWHWTFVRGNQSNGPLDGSSWRMSWGPFSTKPSELPFKAEVDFFLADSPDQGRQIFCRVPRDSPLSYAHGEDKDFPPDYRSQTVPALQNAHNRAFPQPHSPKRHRIWQDQDKKHVERPAIEFTVELEGIWQLAQPETLMSTGEYHPLLTNPTALVPVFALPGAAWSPKELGEIKVFDQDKSGESRSLPRRPVSPTAGETHSSLAPPGNPAETHTTWYLSSRSGLEISPVNREGDQHPQQGNHERDPQDHDLAPRVFTPLKTTWTGVSSLAHEPVLVVHFVHDSVYEPIKRGMVSHPIRTFSPGRRRPDSERSERRMLPE</sequence>
<feature type="region of interest" description="Disordered" evidence="6">
    <location>
        <begin position="1109"/>
        <end position="1134"/>
    </location>
</feature>
<keyword evidence="4 7" id="KW-1133">Transmembrane helix</keyword>
<evidence type="ECO:0000313" key="9">
    <source>
        <dbReference type="Proteomes" id="UP000777482"/>
    </source>
</evidence>
<name>A0A9P6W2U2_RHOMI</name>
<dbReference type="OrthoDB" id="340608at2759"/>
<comment type="similarity">
    <text evidence="2">Belongs to the CDC50/LEM3 family.</text>
</comment>
<evidence type="ECO:0000256" key="3">
    <source>
        <dbReference type="ARBA" id="ARBA00022692"/>
    </source>
</evidence>
<proteinExistence type="inferred from homology"/>
<keyword evidence="3 7" id="KW-0812">Transmembrane</keyword>
<protein>
    <submittedName>
        <fullName evidence="8">Uncharacterized protein</fullName>
    </submittedName>
</protein>
<dbReference type="AlphaFoldDB" id="A0A9P6W2U2"/>
<evidence type="ECO:0000313" key="8">
    <source>
        <dbReference type="EMBL" id="KAG0663108.1"/>
    </source>
</evidence>
<feature type="compositionally biased region" description="Basic and acidic residues" evidence="6">
    <location>
        <begin position="1187"/>
        <end position="1201"/>
    </location>
</feature>
<feature type="transmembrane region" description="Helical" evidence="7">
    <location>
        <begin position="351"/>
        <end position="372"/>
    </location>
</feature>
<feature type="region of interest" description="Disordered" evidence="6">
    <location>
        <begin position="560"/>
        <end position="681"/>
    </location>
</feature>
<evidence type="ECO:0000256" key="5">
    <source>
        <dbReference type="ARBA" id="ARBA00023136"/>
    </source>
</evidence>
<dbReference type="GO" id="GO:0005794">
    <property type="term" value="C:Golgi apparatus"/>
    <property type="evidence" value="ECO:0007669"/>
    <property type="project" value="TreeGrafter"/>
</dbReference>
<dbReference type="PANTHER" id="PTHR10926">
    <property type="entry name" value="CELL CYCLE CONTROL PROTEIN 50"/>
    <property type="match status" value="1"/>
</dbReference>
<evidence type="ECO:0000256" key="1">
    <source>
        <dbReference type="ARBA" id="ARBA00004141"/>
    </source>
</evidence>